<proteinExistence type="predicted"/>
<evidence type="ECO:0000256" key="1">
    <source>
        <dbReference type="SAM" id="MobiDB-lite"/>
    </source>
</evidence>
<accession>A0A0M0JBI5</accession>
<dbReference type="Proteomes" id="UP000037460">
    <property type="component" value="Unassembled WGS sequence"/>
</dbReference>
<evidence type="ECO:0000256" key="2">
    <source>
        <dbReference type="SAM" id="Phobius"/>
    </source>
</evidence>
<dbReference type="GO" id="GO:0016717">
    <property type="term" value="F:oxidoreductase activity, acting on paired donors, with oxidation of a pair of donors resulting in the reduction of molecular oxygen to two molecules of water"/>
    <property type="evidence" value="ECO:0007669"/>
    <property type="project" value="TreeGrafter"/>
</dbReference>
<evidence type="ECO:0000259" key="3">
    <source>
        <dbReference type="Pfam" id="PF00487"/>
    </source>
</evidence>
<keyword evidence="2" id="KW-1133">Transmembrane helix</keyword>
<feature type="domain" description="Fatty acid desaturase" evidence="3">
    <location>
        <begin position="50"/>
        <end position="347"/>
    </location>
</feature>
<gene>
    <name evidence="4" type="ORF">Ctob_009953</name>
</gene>
<keyword evidence="2" id="KW-0472">Membrane</keyword>
<dbReference type="OrthoDB" id="260519at2759"/>
<dbReference type="PANTHER" id="PTHR19353:SF15">
    <property type="entry name" value="CYTOCHROME B5 HEME-BINDING DOMAIN-CONTAINING PROTEIN"/>
    <property type="match status" value="1"/>
</dbReference>
<dbReference type="InterPro" id="IPR005804">
    <property type="entry name" value="FA_desaturase_dom"/>
</dbReference>
<feature type="transmembrane region" description="Helical" evidence="2">
    <location>
        <begin position="215"/>
        <end position="234"/>
    </location>
</feature>
<protein>
    <submittedName>
        <fullName evidence="4">Sphingolipid desaturase-like protein</fullName>
    </submittedName>
</protein>
<keyword evidence="2" id="KW-0812">Transmembrane</keyword>
<evidence type="ECO:0000313" key="5">
    <source>
        <dbReference type="Proteomes" id="UP000037460"/>
    </source>
</evidence>
<name>A0A0M0JBI5_9EUKA</name>
<feature type="region of interest" description="Disordered" evidence="1">
    <location>
        <begin position="247"/>
        <end position="268"/>
    </location>
</feature>
<reference evidence="5" key="1">
    <citation type="journal article" date="2015" name="PLoS Genet.">
        <title>Genome Sequence and Transcriptome Analyses of Chrysochromulina tobin: Metabolic Tools for Enhanced Algal Fitness in the Prominent Order Prymnesiales (Haptophyceae).</title>
        <authorList>
            <person name="Hovde B.T."/>
            <person name="Deodato C.R."/>
            <person name="Hunsperger H.M."/>
            <person name="Ryken S.A."/>
            <person name="Yost W."/>
            <person name="Jha R.K."/>
            <person name="Patterson J."/>
            <person name="Monnat R.J. Jr."/>
            <person name="Barlow S.B."/>
            <person name="Starkenburg S.R."/>
            <person name="Cattolico R.A."/>
        </authorList>
    </citation>
    <scope>NUCLEOTIDE SEQUENCE</scope>
    <source>
        <strain evidence="5">CCMP291</strain>
    </source>
</reference>
<keyword evidence="5" id="KW-1185">Reference proteome</keyword>
<dbReference type="PANTHER" id="PTHR19353">
    <property type="entry name" value="FATTY ACID DESATURASE 2"/>
    <property type="match status" value="1"/>
</dbReference>
<dbReference type="GO" id="GO:0016020">
    <property type="term" value="C:membrane"/>
    <property type="evidence" value="ECO:0007669"/>
    <property type="project" value="TreeGrafter"/>
</dbReference>
<organism evidence="4 5">
    <name type="scientific">Chrysochromulina tobinii</name>
    <dbReference type="NCBI Taxonomy" id="1460289"/>
    <lineage>
        <taxon>Eukaryota</taxon>
        <taxon>Haptista</taxon>
        <taxon>Haptophyta</taxon>
        <taxon>Prymnesiophyceae</taxon>
        <taxon>Prymnesiales</taxon>
        <taxon>Chrysochromulinaceae</taxon>
        <taxon>Chrysochromulina</taxon>
    </lineage>
</organism>
<dbReference type="Pfam" id="PF00487">
    <property type="entry name" value="FA_desaturase"/>
    <property type="match status" value="1"/>
</dbReference>
<comment type="caution">
    <text evidence="4">The sequence shown here is derived from an EMBL/GenBank/DDBJ whole genome shotgun (WGS) entry which is preliminary data.</text>
</comment>
<dbReference type="InterPro" id="IPR012171">
    <property type="entry name" value="Fatty_acid_desaturase"/>
</dbReference>
<evidence type="ECO:0000313" key="4">
    <source>
        <dbReference type="EMBL" id="KOO23727.1"/>
    </source>
</evidence>
<dbReference type="GO" id="GO:0006629">
    <property type="term" value="P:lipid metabolic process"/>
    <property type="evidence" value="ECO:0007669"/>
    <property type="project" value="InterPro"/>
</dbReference>
<feature type="transmembrane region" description="Helical" evidence="2">
    <location>
        <begin position="189"/>
        <end position="209"/>
    </location>
</feature>
<dbReference type="AlphaFoldDB" id="A0A0M0JBI5"/>
<sequence length="374" mass="41411">MYDVMRERVAALFEARGKGTKASSARLAYYSLTIALWGTLCRGYYLGSWCALPWYVLCAWHVAGIGHDAAHFEVSTEPVVNAVLACCIGTISNPLHWYYQHTVGHHSHTNDPDKDPDLHHYDPFLRVHTRLAHQPWHRWQHYFVFPFMALFTFGQTLWQPLMQQALPGQPRAVNGITPILMQGRLRVHVLGYGMLLLYVYLHLLLPLAFHPSLLSAAAFFSIFLGGTGGAFGLASAINHLTPASAAVEPTPQRLPSSPNTNGAGAGGRLGGIGGGSRQLQQHSWAARQAVSSNNFCLGSPLAFWLSNALNYQVEHHLFPGINHEHLPMISPIVRATCTEFGVPYNAFASWTAIADEFRQHLRNLGDVPQHAKLE</sequence>
<dbReference type="EMBL" id="JWZX01003162">
    <property type="protein sequence ID" value="KOO23727.1"/>
    <property type="molecule type" value="Genomic_DNA"/>
</dbReference>